<dbReference type="RefSeq" id="WP_118160720.1">
    <property type="nucleotide sequence ID" value="NZ_QRYC01000031.1"/>
</dbReference>
<dbReference type="EMBL" id="QRYC01000031">
    <property type="protein sequence ID" value="RGU54433.1"/>
    <property type="molecule type" value="Genomic_DNA"/>
</dbReference>
<organism evidence="2 3">
    <name type="scientific">Odoribacter splanchnicus</name>
    <dbReference type="NCBI Taxonomy" id="28118"/>
    <lineage>
        <taxon>Bacteria</taxon>
        <taxon>Pseudomonadati</taxon>
        <taxon>Bacteroidota</taxon>
        <taxon>Bacteroidia</taxon>
        <taxon>Bacteroidales</taxon>
        <taxon>Odoribacteraceae</taxon>
        <taxon>Odoribacter</taxon>
    </lineage>
</organism>
<comment type="caution">
    <text evidence="2">The sequence shown here is derived from an EMBL/GenBank/DDBJ whole genome shotgun (WGS) entry which is preliminary data.</text>
</comment>
<evidence type="ECO:0000259" key="1">
    <source>
        <dbReference type="Pfam" id="PF12102"/>
    </source>
</evidence>
<dbReference type="SUPFAM" id="SSF52540">
    <property type="entry name" value="P-loop containing nucleoside triphosphate hydrolases"/>
    <property type="match status" value="2"/>
</dbReference>
<feature type="domain" description="Type IV methyl-directed restriction enzyme EcoKMcrB subunit DNA-binding" evidence="1">
    <location>
        <begin position="40"/>
        <end position="198"/>
    </location>
</feature>
<gene>
    <name evidence="2" type="ORF">DWW57_16310</name>
</gene>
<accession>A0A412TL06</accession>
<reference evidence="2 3" key="1">
    <citation type="submission" date="2018-08" db="EMBL/GenBank/DDBJ databases">
        <title>A genome reference for cultivated species of the human gut microbiota.</title>
        <authorList>
            <person name="Zou Y."/>
            <person name="Xue W."/>
            <person name="Luo G."/>
        </authorList>
    </citation>
    <scope>NUCLEOTIDE SEQUENCE [LARGE SCALE GENOMIC DNA]</scope>
    <source>
        <strain evidence="2 3">AF16-14</strain>
    </source>
</reference>
<dbReference type="InterPro" id="IPR027417">
    <property type="entry name" value="P-loop_NTPase"/>
</dbReference>
<evidence type="ECO:0000313" key="2">
    <source>
        <dbReference type="EMBL" id="RGU54433.1"/>
    </source>
</evidence>
<dbReference type="InterPro" id="IPR021961">
    <property type="entry name" value="McrB_DNA-bd"/>
</dbReference>
<evidence type="ECO:0000313" key="3">
    <source>
        <dbReference type="Proteomes" id="UP000284243"/>
    </source>
</evidence>
<name>A0A412TL06_9BACT</name>
<dbReference type="Pfam" id="PF12102">
    <property type="entry name" value="MrcB_N"/>
    <property type="match status" value="1"/>
</dbReference>
<dbReference type="AlphaFoldDB" id="A0A412TL06"/>
<proteinExistence type="predicted"/>
<protein>
    <submittedName>
        <fullName evidence="2">DUF3578 domain-containing protein</fullName>
    </submittedName>
</protein>
<dbReference type="Gene3D" id="3.30.920.90">
    <property type="match status" value="1"/>
</dbReference>
<dbReference type="Proteomes" id="UP000284243">
    <property type="component" value="Unassembled WGS sequence"/>
</dbReference>
<sequence length="583" mass="67243">MKGTNETEVLLVRINRLFGLFIQNREIYLKNVGQKVSALEPDVRKYITSDIPEVLRLFVDWENYKIKGSVGAGLLTKTPWIAVLDSEITHTTTEGVYIVFLFSSDLQKVYIALIQGTTIPCKFGSRLSVKEIVSRRGYIRELLNIEDKILQTDNNLDVADVRYKEGVIYYSLWDWTTKNYNSLEVILKKYLTLYKMYKKEIFQKDFSFAEAYPLAYSDPYRKYFTAIQTKPFVLLAGISGTGKSRIVRELAQRSCCLAELQNKQKPGNYEIIQVRPNWHDSTELMGYVSRIGSAGPSYVITPFLQFLVKAWYFREIPFFLCLDEMNLAPVEQYFAEYLSVIETRKLTDGEIVTDPLLVKECDGKVYHQLVDELLAQDGLSDQERITELKKRFLREGISIPSNLIVMGTVNMDETTYSFSRKVLDRAMTIEMNEVDLKKEFREKQFLPENHLVNPNDVIGKYAEGKDVYGVNQPLCNIILDYLERINEALDKTPFKIAYRIRNEFMIYGIINAALDKGNIEKYDIWLDEMTAMKILSRIEGENEIAGGILDKLKGIVRKDGISAGKIEEMKERGKISGYISYWS</sequence>
<dbReference type="Gene3D" id="3.40.50.300">
    <property type="entry name" value="P-loop containing nucleotide triphosphate hydrolases"/>
    <property type="match status" value="1"/>
</dbReference>